<feature type="domain" description="Lipoyl-binding" evidence="2">
    <location>
        <begin position="1"/>
        <end position="71"/>
    </location>
</feature>
<dbReference type="PANTHER" id="PTHR45266">
    <property type="entry name" value="OXALOACETATE DECARBOXYLASE ALPHA CHAIN"/>
    <property type="match status" value="1"/>
</dbReference>
<organism evidence="3 4">
    <name type="scientific">Jiangella alkaliphila</name>
    <dbReference type="NCBI Taxonomy" id="419479"/>
    <lineage>
        <taxon>Bacteria</taxon>
        <taxon>Bacillati</taxon>
        <taxon>Actinomycetota</taxon>
        <taxon>Actinomycetes</taxon>
        <taxon>Jiangellales</taxon>
        <taxon>Jiangellaceae</taxon>
        <taxon>Jiangella</taxon>
    </lineage>
</organism>
<evidence type="ECO:0000256" key="1">
    <source>
        <dbReference type="ARBA" id="ARBA00023267"/>
    </source>
</evidence>
<dbReference type="PROSITE" id="PS50968">
    <property type="entry name" value="BIOTINYL_LIPOYL"/>
    <property type="match status" value="1"/>
</dbReference>
<dbReference type="Proteomes" id="UP000182977">
    <property type="component" value="Chromosome I"/>
</dbReference>
<dbReference type="STRING" id="419479.SAMN04488563_2711"/>
<protein>
    <submittedName>
        <fullName evidence="3">Biotin-requiring enzyme</fullName>
    </submittedName>
</protein>
<name>A0A1H2JHF2_9ACTN</name>
<proteinExistence type="predicted"/>
<evidence type="ECO:0000313" key="3">
    <source>
        <dbReference type="EMBL" id="SDU55924.1"/>
    </source>
</evidence>
<dbReference type="CDD" id="cd06850">
    <property type="entry name" value="biotinyl_domain"/>
    <property type="match status" value="1"/>
</dbReference>
<reference evidence="4" key="1">
    <citation type="submission" date="2016-10" db="EMBL/GenBank/DDBJ databases">
        <authorList>
            <person name="Varghese N."/>
            <person name="Submissions S."/>
        </authorList>
    </citation>
    <scope>NUCLEOTIDE SEQUENCE [LARGE SCALE GENOMIC DNA]</scope>
    <source>
        <strain evidence="4">DSM 45079</strain>
    </source>
</reference>
<keyword evidence="4" id="KW-1185">Reference proteome</keyword>
<evidence type="ECO:0000313" key="4">
    <source>
        <dbReference type="Proteomes" id="UP000182977"/>
    </source>
</evidence>
<accession>A0A1H2JHF2</accession>
<dbReference type="InterPro" id="IPR050709">
    <property type="entry name" value="Biotin_Carboxyl_Carrier/Decarb"/>
</dbReference>
<dbReference type="SUPFAM" id="SSF51230">
    <property type="entry name" value="Single hybrid motif"/>
    <property type="match status" value="1"/>
</dbReference>
<sequence length="71" mass="7232">MAELVAAEMVANVHSVAVSVGDQVDAGATLLILESMKMEIPVLSEDAGLVSEVKVGPGDVVQEGDVLVVLS</sequence>
<dbReference type="Gene3D" id="2.40.50.100">
    <property type="match status" value="1"/>
</dbReference>
<evidence type="ECO:0000259" key="2">
    <source>
        <dbReference type="PROSITE" id="PS50968"/>
    </source>
</evidence>
<dbReference type="AlphaFoldDB" id="A0A1H2JHF2"/>
<dbReference type="PANTHER" id="PTHR45266:SF3">
    <property type="entry name" value="OXALOACETATE DECARBOXYLASE ALPHA CHAIN"/>
    <property type="match status" value="1"/>
</dbReference>
<dbReference type="Pfam" id="PF00364">
    <property type="entry name" value="Biotin_lipoyl"/>
    <property type="match status" value="1"/>
</dbReference>
<dbReference type="InterPro" id="IPR011053">
    <property type="entry name" value="Single_hybrid_motif"/>
</dbReference>
<dbReference type="NCBIfam" id="NF004547">
    <property type="entry name" value="PRK05889.1"/>
    <property type="match status" value="1"/>
</dbReference>
<dbReference type="InterPro" id="IPR000089">
    <property type="entry name" value="Biotin_lipoyl"/>
</dbReference>
<gene>
    <name evidence="3" type="ORF">SAMN04488563_2711</name>
</gene>
<keyword evidence="1" id="KW-0092">Biotin</keyword>
<dbReference type="EMBL" id="LT629791">
    <property type="protein sequence ID" value="SDU55924.1"/>
    <property type="molecule type" value="Genomic_DNA"/>
</dbReference>